<dbReference type="InterPro" id="IPR015424">
    <property type="entry name" value="PyrdxlP-dep_Trfase"/>
</dbReference>
<dbReference type="GO" id="GO:0030170">
    <property type="term" value="F:pyridoxal phosphate binding"/>
    <property type="evidence" value="ECO:0007669"/>
    <property type="project" value="InterPro"/>
</dbReference>
<dbReference type="Gene3D" id="3.90.1150.10">
    <property type="entry name" value="Aspartate Aminotransferase, domain 1"/>
    <property type="match status" value="1"/>
</dbReference>
<dbReference type="OrthoDB" id="10254570at2759"/>
<evidence type="ECO:0000256" key="8">
    <source>
        <dbReference type="RuleBase" id="RU000382"/>
    </source>
</evidence>
<dbReference type="InterPro" id="IPR002129">
    <property type="entry name" value="PyrdxlP-dep_de-COase"/>
</dbReference>
<keyword evidence="2 7" id="KW-0663">Pyridoxal phosphate</keyword>
<dbReference type="EMBL" id="JPKZ01002265">
    <property type="protein sequence ID" value="KHN77585.1"/>
    <property type="molecule type" value="Genomic_DNA"/>
</dbReference>
<evidence type="ECO:0000256" key="7">
    <source>
        <dbReference type="PIRSR" id="PIRSR602129-50"/>
    </source>
</evidence>
<evidence type="ECO:0000313" key="10">
    <source>
        <dbReference type="Proteomes" id="UP000031036"/>
    </source>
</evidence>
<comment type="similarity">
    <text evidence="4">Belongs to the group II decarboxylase family. Sphingosine-1-phosphate lyase subfamily.</text>
</comment>
<dbReference type="GO" id="GO:0008117">
    <property type="term" value="F:sphinganine-1-phosphate aldolase activity"/>
    <property type="evidence" value="ECO:0007669"/>
    <property type="project" value="UniProtKB-EC"/>
</dbReference>
<evidence type="ECO:0000256" key="3">
    <source>
        <dbReference type="ARBA" id="ARBA00023239"/>
    </source>
</evidence>
<evidence type="ECO:0000256" key="5">
    <source>
        <dbReference type="ARBA" id="ARBA00038965"/>
    </source>
</evidence>
<comment type="caution">
    <text evidence="9">The sequence shown here is derived from an EMBL/GenBank/DDBJ whole genome shotgun (WGS) entry which is preliminary data.</text>
</comment>
<dbReference type="Pfam" id="PF00282">
    <property type="entry name" value="Pyridoxal_deC"/>
    <property type="match status" value="1"/>
</dbReference>
<comment type="cofactor">
    <cofactor evidence="1 7 8">
        <name>pyridoxal 5'-phosphate</name>
        <dbReference type="ChEBI" id="CHEBI:597326"/>
    </cofactor>
</comment>
<dbReference type="Proteomes" id="UP000031036">
    <property type="component" value="Unassembled WGS sequence"/>
</dbReference>
<keyword evidence="3 8" id="KW-0456">Lyase</keyword>
<evidence type="ECO:0000313" key="9">
    <source>
        <dbReference type="EMBL" id="KHN77585.1"/>
    </source>
</evidence>
<organism evidence="9 10">
    <name type="scientific">Toxocara canis</name>
    <name type="common">Canine roundworm</name>
    <dbReference type="NCBI Taxonomy" id="6265"/>
    <lineage>
        <taxon>Eukaryota</taxon>
        <taxon>Metazoa</taxon>
        <taxon>Ecdysozoa</taxon>
        <taxon>Nematoda</taxon>
        <taxon>Chromadorea</taxon>
        <taxon>Rhabditida</taxon>
        <taxon>Spirurina</taxon>
        <taxon>Ascaridomorpha</taxon>
        <taxon>Ascaridoidea</taxon>
        <taxon>Toxocaridae</taxon>
        <taxon>Toxocara</taxon>
    </lineage>
</organism>
<dbReference type="Gene3D" id="6.10.140.2150">
    <property type="match status" value="1"/>
</dbReference>
<dbReference type="InterPro" id="IPR050477">
    <property type="entry name" value="GrpII_AminoAcid_Decarb"/>
</dbReference>
<evidence type="ECO:0000256" key="2">
    <source>
        <dbReference type="ARBA" id="ARBA00022898"/>
    </source>
</evidence>
<dbReference type="InterPro" id="IPR015421">
    <property type="entry name" value="PyrdxlP-dep_Trfase_major"/>
</dbReference>
<name>A0A0B2V9A9_TOXCA</name>
<reference evidence="9 10" key="1">
    <citation type="submission" date="2014-11" db="EMBL/GenBank/DDBJ databases">
        <title>Genetic blueprint of the zoonotic pathogen Toxocara canis.</title>
        <authorList>
            <person name="Zhu X.-Q."/>
            <person name="Korhonen P.K."/>
            <person name="Cai H."/>
            <person name="Young N.D."/>
            <person name="Nejsum P."/>
            <person name="von Samson-Himmelstjerna G."/>
            <person name="Boag P.R."/>
            <person name="Tan P."/>
            <person name="Li Q."/>
            <person name="Min J."/>
            <person name="Yang Y."/>
            <person name="Wang X."/>
            <person name="Fang X."/>
            <person name="Hall R.S."/>
            <person name="Hofmann A."/>
            <person name="Sternberg P.W."/>
            <person name="Jex A.R."/>
            <person name="Gasser R.B."/>
        </authorList>
    </citation>
    <scope>NUCLEOTIDE SEQUENCE [LARGE SCALE GENOMIC DNA]</scope>
    <source>
        <strain evidence="9">PN_DK_2014</strain>
    </source>
</reference>
<dbReference type="FunFam" id="6.10.140.2150:FF:000001">
    <property type="entry name" value="Sphingosine-1-phosphate lyase 1"/>
    <property type="match status" value="1"/>
</dbReference>
<dbReference type="OMA" id="DGYITAC"/>
<sequence length="582" mass="64949">MVDFWPQSGGQTWRLIAQAVDDGRVAFNRACVHLEPWQIVSYTVSVAFLTLWFRRMMKSDRPISKRIRAAVFSAVRNIPWVKAQIEEEMEKARKDLEDTVHQFDRKKEFYKFLPEHGLPPDAILSEAEMYEAMGEYTFVDGRVSGVVYADHDDEHRKLLEKMFSIFAYSNPLHPDLFPGVRKMEAEIVRIVCALLHGGTSSCGTVTSGGTESIILACLAYRNRAYERGIRRPEMIVPVTAHSAFDKASQLLHIRIHHVPVDKNQRADIGAMKRAINNETCMLAQRYGIPLHVDACLGGFLLPFMERCDFAVPPFDFRVSGVTSISVDTHKYGFAPKGTSLILYREVNLLHHQYFCYGDWPGGIYATPTLSGSRNGCAIALTWATLLYYGRLRYTERTQAIIEATRLVRAGIESNPHLEPLGDSDVSVVAFTSNKFNIYALADRMNKVGWTLSTLQNPPAVHVCVTMNHTKSGVVDEFLRDLSSACEDLIANPDLQHTRTAAIYGMASAVPDKCLVEEVSYMFLDSCYAMPAPVLAGRTLSIEGRKMSLIGGQLPTFSPGGLVASATTSDPIYETKPTQNSLT</sequence>
<dbReference type="Gene3D" id="3.40.640.10">
    <property type="entry name" value="Type I PLP-dependent aspartate aminotransferase-like (Major domain)"/>
    <property type="match status" value="2"/>
</dbReference>
<keyword evidence="10" id="KW-1185">Reference proteome</keyword>
<evidence type="ECO:0000256" key="1">
    <source>
        <dbReference type="ARBA" id="ARBA00001933"/>
    </source>
</evidence>
<proteinExistence type="inferred from homology"/>
<evidence type="ECO:0000256" key="6">
    <source>
        <dbReference type="ARBA" id="ARBA00042568"/>
    </source>
</evidence>
<dbReference type="SUPFAM" id="SSF53383">
    <property type="entry name" value="PLP-dependent transferases"/>
    <property type="match status" value="1"/>
</dbReference>
<dbReference type="GO" id="GO:0030149">
    <property type="term" value="P:sphingolipid catabolic process"/>
    <property type="evidence" value="ECO:0007669"/>
    <property type="project" value="TreeGrafter"/>
</dbReference>
<dbReference type="GO" id="GO:0005783">
    <property type="term" value="C:endoplasmic reticulum"/>
    <property type="evidence" value="ECO:0007669"/>
    <property type="project" value="TreeGrafter"/>
</dbReference>
<dbReference type="PANTHER" id="PTHR42735">
    <property type="match status" value="1"/>
</dbReference>
<accession>A0A0B2V9A9</accession>
<dbReference type="EC" id="4.1.2.27" evidence="5"/>
<gene>
    <name evidence="9" type="primary">spl-1</name>
    <name evidence="9" type="ORF">Tcan_14320</name>
</gene>
<protein>
    <recommendedName>
        <fullName evidence="5">sphinganine-1-phosphate aldolase</fullName>
        <ecNumber evidence="5">4.1.2.27</ecNumber>
    </recommendedName>
    <alternativeName>
        <fullName evidence="6">Sphingosine-1-phosphate aldolase</fullName>
    </alternativeName>
</protein>
<dbReference type="PANTHER" id="PTHR42735:SF6">
    <property type="entry name" value="SPHINGOSINE-1-PHOSPHATE LYASE 1"/>
    <property type="match status" value="1"/>
</dbReference>
<feature type="modified residue" description="N6-(pyridoxal phosphate)lysine" evidence="7">
    <location>
        <position position="330"/>
    </location>
</feature>
<dbReference type="GO" id="GO:0019752">
    <property type="term" value="P:carboxylic acid metabolic process"/>
    <property type="evidence" value="ECO:0007669"/>
    <property type="project" value="InterPro"/>
</dbReference>
<dbReference type="GO" id="GO:0016020">
    <property type="term" value="C:membrane"/>
    <property type="evidence" value="ECO:0007669"/>
    <property type="project" value="GOC"/>
</dbReference>
<dbReference type="AlphaFoldDB" id="A0A0B2V9A9"/>
<dbReference type="STRING" id="6265.A0A0B2V9A9"/>
<dbReference type="InterPro" id="IPR015422">
    <property type="entry name" value="PyrdxlP-dep_Trfase_small"/>
</dbReference>
<evidence type="ECO:0000256" key="4">
    <source>
        <dbReference type="ARBA" id="ARBA00038302"/>
    </source>
</evidence>